<dbReference type="NCBIfam" id="NF037995">
    <property type="entry name" value="TRAP_S1"/>
    <property type="match status" value="1"/>
</dbReference>
<feature type="chain" id="PRO_5032763824" evidence="2">
    <location>
        <begin position="22"/>
        <end position="337"/>
    </location>
</feature>
<dbReference type="PANTHER" id="PTHR33376">
    <property type="match status" value="1"/>
</dbReference>
<evidence type="ECO:0000313" key="3">
    <source>
        <dbReference type="EMBL" id="RAI04345.1"/>
    </source>
</evidence>
<evidence type="ECO:0000256" key="2">
    <source>
        <dbReference type="SAM" id="SignalP"/>
    </source>
</evidence>
<dbReference type="InterPro" id="IPR038404">
    <property type="entry name" value="TRAP_DctP_sf"/>
</dbReference>
<feature type="signal peptide" evidence="2">
    <location>
        <begin position="1"/>
        <end position="21"/>
    </location>
</feature>
<dbReference type="CDD" id="cd13604">
    <property type="entry name" value="PBP2_TRAP_ketoacid_lactate_like"/>
    <property type="match status" value="1"/>
</dbReference>
<organism evidence="3 4">
    <name type="scientific">Acuticoccus sediminis</name>
    <dbReference type="NCBI Taxonomy" id="2184697"/>
    <lineage>
        <taxon>Bacteria</taxon>
        <taxon>Pseudomonadati</taxon>
        <taxon>Pseudomonadota</taxon>
        <taxon>Alphaproteobacteria</taxon>
        <taxon>Hyphomicrobiales</taxon>
        <taxon>Amorphaceae</taxon>
        <taxon>Acuticoccus</taxon>
    </lineage>
</organism>
<comment type="caution">
    <text evidence="3">The sequence shown here is derived from an EMBL/GenBank/DDBJ whole genome shotgun (WGS) entry which is preliminary data.</text>
</comment>
<dbReference type="InterPro" id="IPR018389">
    <property type="entry name" value="DctP_fam"/>
</dbReference>
<keyword evidence="4" id="KW-1185">Reference proteome</keyword>
<evidence type="ECO:0000256" key="1">
    <source>
        <dbReference type="ARBA" id="ARBA00022729"/>
    </source>
</evidence>
<dbReference type="AlphaFoldDB" id="A0A8B2P1K1"/>
<proteinExistence type="predicted"/>
<dbReference type="RefSeq" id="WP_111343762.1">
    <property type="nucleotide sequence ID" value="NZ_JAIWKD010000001.1"/>
</dbReference>
<dbReference type="PANTHER" id="PTHR33376:SF5">
    <property type="entry name" value="EXTRACYTOPLASMIC SOLUTE RECEPTOR PROTEIN"/>
    <property type="match status" value="1"/>
</dbReference>
<dbReference type="EMBL" id="QHHQ01000001">
    <property type="protein sequence ID" value="RAI04345.1"/>
    <property type="molecule type" value="Genomic_DNA"/>
</dbReference>
<gene>
    <name evidence="3" type="ORF">DLJ53_07840</name>
</gene>
<evidence type="ECO:0000313" key="4">
    <source>
        <dbReference type="Proteomes" id="UP000249590"/>
    </source>
</evidence>
<keyword evidence="1 2" id="KW-0732">Signal</keyword>
<dbReference type="Gene3D" id="3.40.190.170">
    <property type="entry name" value="Bacterial extracellular solute-binding protein, family 7"/>
    <property type="match status" value="1"/>
</dbReference>
<dbReference type="GO" id="GO:0055085">
    <property type="term" value="P:transmembrane transport"/>
    <property type="evidence" value="ECO:0007669"/>
    <property type="project" value="InterPro"/>
</dbReference>
<reference evidence="3 4" key="1">
    <citation type="submission" date="2018-05" db="EMBL/GenBank/DDBJ databases">
        <title>Acuticoccus sediminis sp. nov., isolated from deep-sea sediment of Indian Ocean.</title>
        <authorList>
            <person name="Liu X."/>
            <person name="Lai Q."/>
            <person name="Du Y."/>
            <person name="Sun F."/>
            <person name="Zhang X."/>
            <person name="Wang S."/>
            <person name="Shao Z."/>
        </authorList>
    </citation>
    <scope>NUCLEOTIDE SEQUENCE [LARGE SCALE GENOMIC DNA]</scope>
    <source>
        <strain evidence="3 4">PTG4-2</strain>
    </source>
</reference>
<dbReference type="Proteomes" id="UP000249590">
    <property type="component" value="Unassembled WGS sequence"/>
</dbReference>
<dbReference type="Pfam" id="PF03480">
    <property type="entry name" value="DctP"/>
    <property type="match status" value="1"/>
</dbReference>
<dbReference type="OrthoDB" id="9769667at2"/>
<protein>
    <submittedName>
        <fullName evidence="3">C4-dicarboxylate ABC transporter substrate-binding protein</fullName>
    </submittedName>
</protein>
<name>A0A8B2P1K1_9HYPH</name>
<sequence length="337" mass="36737">MIRSMLAGVALASLVASGALAQEFTLRIQTHHSPESISGVAIAQFYDDIETMSGGRIAVEPFFSSAVVKSPETFDAVINGILDGDMTSGAYQTGKDTAFQFIGDPMGGYDTPWQMYAWLYEGGGLDAAQKIYNGLGMQLIGWHIAAPESLASTQPIGNPDDLKGWKFRSPPGMETQIFANMGASPIVMDFTEVFTSLESGIIAGADMSNLAVNKSAGLYDIAKHASFPGFHSMPADHFAIRKDMWDSMPEDLQRIIDVAMQKMSFRLTLSGSVATEEAAQALLAEGVTIHDWSPEDRRTFREASLKAWDEFADTDAARELIQMHKDFQKNIGLSDER</sequence>
<accession>A0A8B2P1K1</accession>